<keyword evidence="10" id="KW-1185">Reference proteome</keyword>
<dbReference type="Gene3D" id="1.20.950.20">
    <property type="entry name" value="Transmembrane di-heme cytochromes, Chain C"/>
    <property type="match status" value="1"/>
</dbReference>
<evidence type="ECO:0000256" key="1">
    <source>
        <dbReference type="ARBA" id="ARBA00022485"/>
    </source>
</evidence>
<reference evidence="9 10" key="1">
    <citation type="submission" date="2016-10" db="EMBL/GenBank/DDBJ databases">
        <authorList>
            <person name="de Groot N.N."/>
        </authorList>
    </citation>
    <scope>NUCLEOTIDE SEQUENCE [LARGE SCALE GENOMIC DNA]</scope>
    <source>
        <strain evidence="9 10">DSM 45317</strain>
    </source>
</reference>
<dbReference type="PROSITE" id="PS00198">
    <property type="entry name" value="4FE4S_FER_1"/>
    <property type="match status" value="2"/>
</dbReference>
<evidence type="ECO:0000313" key="10">
    <source>
        <dbReference type="Proteomes" id="UP000199152"/>
    </source>
</evidence>
<evidence type="ECO:0000259" key="8">
    <source>
        <dbReference type="PROSITE" id="PS51379"/>
    </source>
</evidence>
<keyword evidence="7" id="KW-0472">Membrane</keyword>
<feature type="transmembrane region" description="Helical" evidence="7">
    <location>
        <begin position="110"/>
        <end position="132"/>
    </location>
</feature>
<dbReference type="Gene3D" id="1.10.1060.10">
    <property type="entry name" value="Alpha-helical ferredoxin"/>
    <property type="match status" value="1"/>
</dbReference>
<dbReference type="PANTHER" id="PTHR43255">
    <property type="entry name" value="IRON-SULFUR-BINDING OXIDOREDUCTASE FADF-RELATED-RELATED"/>
    <property type="match status" value="1"/>
</dbReference>
<organism evidence="9 10">
    <name type="scientific">Geodermatophilus ruber</name>
    <dbReference type="NCBI Taxonomy" id="504800"/>
    <lineage>
        <taxon>Bacteria</taxon>
        <taxon>Bacillati</taxon>
        <taxon>Actinomycetota</taxon>
        <taxon>Actinomycetes</taxon>
        <taxon>Geodermatophilales</taxon>
        <taxon>Geodermatophilaceae</taxon>
        <taxon>Geodermatophilus</taxon>
    </lineage>
</organism>
<gene>
    <name evidence="9" type="ORF">SAMN04488085_101372</name>
</gene>
<dbReference type="PANTHER" id="PTHR43255:SF1">
    <property type="entry name" value="IRON-SULFUR-BINDING OXIDOREDUCTASE FADF-RELATED"/>
    <property type="match status" value="1"/>
</dbReference>
<dbReference type="AlphaFoldDB" id="A0A1I3Z7A1"/>
<dbReference type="InterPro" id="IPR017896">
    <property type="entry name" value="4Fe4S_Fe-S-bd"/>
</dbReference>
<proteinExistence type="predicted"/>
<dbReference type="GO" id="GO:0046872">
    <property type="term" value="F:metal ion binding"/>
    <property type="evidence" value="ECO:0007669"/>
    <property type="project" value="UniProtKB-KW"/>
</dbReference>
<dbReference type="GO" id="GO:0051539">
    <property type="term" value="F:4 iron, 4 sulfur cluster binding"/>
    <property type="evidence" value="ECO:0007669"/>
    <property type="project" value="UniProtKB-KW"/>
</dbReference>
<dbReference type="InterPro" id="IPR004017">
    <property type="entry name" value="Cys_rich_dom"/>
</dbReference>
<dbReference type="OrthoDB" id="9794954at2"/>
<dbReference type="PROSITE" id="PS51379">
    <property type="entry name" value="4FE4S_FER_2"/>
    <property type="match status" value="2"/>
</dbReference>
<keyword evidence="7" id="KW-0812">Transmembrane</keyword>
<accession>A0A1I3Z7A1</accession>
<feature type="transmembrane region" description="Helical" evidence="7">
    <location>
        <begin position="206"/>
        <end position="229"/>
    </location>
</feature>
<dbReference type="InterPro" id="IPR051460">
    <property type="entry name" value="HdrC_iron-sulfur_subunit"/>
</dbReference>
<keyword evidence="3" id="KW-0560">Oxidoreductase</keyword>
<keyword evidence="4" id="KW-0408">Iron</keyword>
<sequence>MTGPLQIVLGTISVLFLIVASVMAYRAVRAMIRIIRTGQPDDTRFGPVKTRLKTMLVESLGHTRMLKWSTIGVAHWFVFVGFYGLFLTLVEAFGEVWNPAFHLPLIGEWGLWNLFADIIGTGTILGILYLVYRRQKDHPRRQGRTSRFAGSNEGRGYFVEAVVFTVGVCILLIRALKVSSDLTDAPGWSHPVSGLVANLLPDSPDLLSVVAFVKIVVSLVWLVVISRILNMGVAWHRFSAFFNIYFKREADGGVALGPLQPMTSAGKPIDFEDPDEDAIFGRGKIEDFTWKGMLDFTTCTECGRCQSQCPAWNTGKPLSPKMMIMDLRDHLYAKAPYLLGEKTASETAPDYDVLRPSDEQVWSSGYARIEGTNDAQAHRPLVGTLEEGGVIDPDVLWSCTNCGACVEQCPVDIEHVDHILDMRRYQTLIESSFPSEAGVMLRNLENRGNPWGVGGNVREEWMKELDFEVRQVDGPLEADVEYLFWVGCAGAIDDRAKKVTKAVAELLHTAGVEFAVLGSGETCSGDPARRMGNEFVFQMLAQENVETLNGVFEGRVPGMRKIVATCPHCFNSLGREYPQLGGHYEVVHHTQLLGQLVEEGRLTPVTPVDRKVTYHDPCFLGRHNKVYTPPREILDSVQGLSTQEMHRCKDRGFCCGAGGARMWMEEKIGKRINAERTEEALELDPDVISTACPFCITMLSDALNTKKQNGEAKEHVEVLDVSQILLRSLAPVGAPGTGSGPEVGTASDDVAGTGSAATEHGAQS</sequence>
<evidence type="ECO:0000313" key="9">
    <source>
        <dbReference type="EMBL" id="SFK39439.1"/>
    </source>
</evidence>
<dbReference type="InterPro" id="IPR036197">
    <property type="entry name" value="NarG-like_sf"/>
</dbReference>
<evidence type="ECO:0000256" key="7">
    <source>
        <dbReference type="SAM" id="Phobius"/>
    </source>
</evidence>
<dbReference type="Pfam" id="PF02754">
    <property type="entry name" value="CCG"/>
    <property type="match status" value="2"/>
</dbReference>
<dbReference type="Proteomes" id="UP000199152">
    <property type="component" value="Unassembled WGS sequence"/>
</dbReference>
<evidence type="ECO:0000256" key="2">
    <source>
        <dbReference type="ARBA" id="ARBA00022723"/>
    </source>
</evidence>
<dbReference type="RefSeq" id="WP_091320492.1">
    <property type="nucleotide sequence ID" value="NZ_FOSW01000001.1"/>
</dbReference>
<keyword evidence="2" id="KW-0479">Metal-binding</keyword>
<dbReference type="STRING" id="504800.SAMN04488085_101372"/>
<protein>
    <submittedName>
        <fullName evidence="9">Fe-S oxidoreductase</fullName>
    </submittedName>
</protein>
<dbReference type="GO" id="GO:0005886">
    <property type="term" value="C:plasma membrane"/>
    <property type="evidence" value="ECO:0007669"/>
    <property type="project" value="TreeGrafter"/>
</dbReference>
<keyword evidence="7" id="KW-1133">Transmembrane helix</keyword>
<evidence type="ECO:0000256" key="3">
    <source>
        <dbReference type="ARBA" id="ARBA00023002"/>
    </source>
</evidence>
<dbReference type="SUPFAM" id="SSF46548">
    <property type="entry name" value="alpha-helical ferredoxin"/>
    <property type="match status" value="1"/>
</dbReference>
<keyword evidence="1" id="KW-0004">4Fe-4S</keyword>
<name>A0A1I3Z7A1_9ACTN</name>
<dbReference type="InterPro" id="IPR009051">
    <property type="entry name" value="Helical_ferredxn"/>
</dbReference>
<evidence type="ECO:0000256" key="6">
    <source>
        <dbReference type="SAM" id="MobiDB-lite"/>
    </source>
</evidence>
<dbReference type="InterPro" id="IPR017900">
    <property type="entry name" value="4Fe4S_Fe_S_CS"/>
</dbReference>
<feature type="transmembrane region" description="Helical" evidence="7">
    <location>
        <begin position="157"/>
        <end position="176"/>
    </location>
</feature>
<evidence type="ECO:0000256" key="4">
    <source>
        <dbReference type="ARBA" id="ARBA00023004"/>
    </source>
</evidence>
<feature type="region of interest" description="Disordered" evidence="6">
    <location>
        <begin position="732"/>
        <end position="764"/>
    </location>
</feature>
<feature type="domain" description="4Fe-4S ferredoxin-type" evidence="8">
    <location>
        <begin position="387"/>
        <end position="419"/>
    </location>
</feature>
<dbReference type="InParanoid" id="A0A1I3Z7A1"/>
<evidence type="ECO:0000256" key="5">
    <source>
        <dbReference type="ARBA" id="ARBA00023014"/>
    </source>
</evidence>
<dbReference type="SUPFAM" id="SSF103501">
    <property type="entry name" value="Respiratory nitrate reductase 1 gamma chain"/>
    <property type="match status" value="1"/>
</dbReference>
<dbReference type="GO" id="GO:0016491">
    <property type="term" value="F:oxidoreductase activity"/>
    <property type="evidence" value="ECO:0007669"/>
    <property type="project" value="UniProtKB-KW"/>
</dbReference>
<keyword evidence="5" id="KW-0411">Iron-sulfur</keyword>
<feature type="domain" description="4Fe-4S ferredoxin-type" evidence="8">
    <location>
        <begin position="290"/>
        <end position="320"/>
    </location>
</feature>
<dbReference type="Pfam" id="PF13187">
    <property type="entry name" value="Fer4_9"/>
    <property type="match status" value="1"/>
</dbReference>
<dbReference type="EMBL" id="FOSW01000001">
    <property type="protein sequence ID" value="SFK39439.1"/>
    <property type="molecule type" value="Genomic_DNA"/>
</dbReference>
<feature type="transmembrane region" description="Helical" evidence="7">
    <location>
        <begin position="6"/>
        <end position="28"/>
    </location>
</feature>
<feature type="transmembrane region" description="Helical" evidence="7">
    <location>
        <begin position="68"/>
        <end position="90"/>
    </location>
</feature>